<dbReference type="AlphaFoldDB" id="A0A8S3B3V5"/>
<protein>
    <submittedName>
        <fullName evidence="1">Uncharacterized protein</fullName>
    </submittedName>
</protein>
<organism evidence="1 2">
    <name type="scientific">Rotaria magnacalcarata</name>
    <dbReference type="NCBI Taxonomy" id="392030"/>
    <lineage>
        <taxon>Eukaryota</taxon>
        <taxon>Metazoa</taxon>
        <taxon>Spiralia</taxon>
        <taxon>Gnathifera</taxon>
        <taxon>Rotifera</taxon>
        <taxon>Eurotatoria</taxon>
        <taxon>Bdelloidea</taxon>
        <taxon>Philodinida</taxon>
        <taxon>Philodinidae</taxon>
        <taxon>Rotaria</taxon>
    </lineage>
</organism>
<comment type="caution">
    <text evidence="1">The sequence shown here is derived from an EMBL/GenBank/DDBJ whole genome shotgun (WGS) entry which is preliminary data.</text>
</comment>
<gene>
    <name evidence="1" type="ORF">BYL167_LOCUS47331</name>
</gene>
<dbReference type="Proteomes" id="UP000681967">
    <property type="component" value="Unassembled WGS sequence"/>
</dbReference>
<evidence type="ECO:0000313" key="1">
    <source>
        <dbReference type="EMBL" id="CAF4781504.1"/>
    </source>
</evidence>
<name>A0A8S3B3V5_9BILA</name>
<sequence length="223" mass="24251">MVPQQDNDSTKIQYVLTKTKDAALHIINYEDLIFHRNKNKLKVGDDVSWNGKTRCDRGRGKIIVLGTKDQCEATKTVIEETLPSSKSSSILPSSSTSLPVPSAAVVRKCATKRLAIDDDDNDSCDSSSTKRKVVHVGGDKSKNIPHADISIAAPIISSTISFVTTTSSIPKVANTARILKDVDCSLDSNSEKELVINEQIFDDCDDDDVQTDNNNSTIAKGKK</sequence>
<proteinExistence type="predicted"/>
<accession>A0A8S3B3V5</accession>
<reference evidence="1" key="1">
    <citation type="submission" date="2021-02" db="EMBL/GenBank/DDBJ databases">
        <authorList>
            <person name="Nowell W R."/>
        </authorList>
    </citation>
    <scope>NUCLEOTIDE SEQUENCE</scope>
</reference>
<evidence type="ECO:0000313" key="2">
    <source>
        <dbReference type="Proteomes" id="UP000681967"/>
    </source>
</evidence>
<dbReference type="EMBL" id="CAJOBH010135906">
    <property type="protein sequence ID" value="CAF4781504.1"/>
    <property type="molecule type" value="Genomic_DNA"/>
</dbReference>